<dbReference type="EMBL" id="UYSU01035060">
    <property type="protein sequence ID" value="VDL95527.1"/>
    <property type="molecule type" value="Genomic_DNA"/>
</dbReference>
<keyword evidence="1" id="KW-0812">Transmembrane</keyword>
<reference evidence="3 4" key="3">
    <citation type="submission" date="2018-11" db="EMBL/GenBank/DDBJ databases">
        <authorList>
            <consortium name="Pathogen Informatics"/>
        </authorList>
    </citation>
    <scope>NUCLEOTIDE SEQUENCE [LARGE SCALE GENOMIC DNA]</scope>
    <source>
        <strain evidence="3 4">NST_G2</strain>
    </source>
</reference>
<evidence type="ECO:0000313" key="5">
    <source>
        <dbReference type="WBParaSite" id="SSLN_0000949101-mRNA-1"/>
    </source>
</evidence>
<dbReference type="WBParaSite" id="SSLN_0000949101-mRNA-1">
    <property type="protein sequence ID" value="SSLN_0000949101-mRNA-1"/>
    <property type="gene ID" value="SSLN_0000949101"/>
</dbReference>
<dbReference type="EMBL" id="GEEE01005768">
    <property type="protein sequence ID" value="JAP57457.1"/>
    <property type="molecule type" value="Transcribed_RNA"/>
</dbReference>
<accession>A0A0X3Q5D7</accession>
<name>A0A0X3Q5D7_SCHSO</name>
<feature type="transmembrane region" description="Helical" evidence="1">
    <location>
        <begin position="46"/>
        <end position="71"/>
    </location>
</feature>
<evidence type="ECO:0000313" key="4">
    <source>
        <dbReference type="Proteomes" id="UP000275846"/>
    </source>
</evidence>
<dbReference type="AlphaFoldDB" id="A0A0X3Q5D7"/>
<feature type="transmembrane region" description="Helical" evidence="1">
    <location>
        <begin position="77"/>
        <end position="100"/>
    </location>
</feature>
<keyword evidence="4" id="KW-1185">Reference proteome</keyword>
<proteinExistence type="predicted"/>
<gene>
    <name evidence="3" type="ORF">SSLN_LOCUS9142</name>
    <name evidence="2" type="ORF">TR165769</name>
</gene>
<evidence type="ECO:0000313" key="2">
    <source>
        <dbReference type="EMBL" id="JAP57457.1"/>
    </source>
</evidence>
<evidence type="ECO:0000256" key="1">
    <source>
        <dbReference type="SAM" id="Phobius"/>
    </source>
</evidence>
<protein>
    <submittedName>
        <fullName evidence="2 5">Uncharacterized protein</fullName>
    </submittedName>
</protein>
<keyword evidence="1" id="KW-0472">Membrane</keyword>
<sequence length="104" mass="11905">MPHRRKQEGCREFLRQAARIPDSATTGCLIFTLLEKIILRDSQVSFIHGLFVIFLLMLLYSFVLSPLSIFFAKSSRAFLGLFIFFIVSVPFKCVLLCPVARSFL</sequence>
<dbReference type="Proteomes" id="UP000275846">
    <property type="component" value="Unassembled WGS sequence"/>
</dbReference>
<evidence type="ECO:0000313" key="3">
    <source>
        <dbReference type="EMBL" id="VDL95527.1"/>
    </source>
</evidence>
<organism evidence="2">
    <name type="scientific">Schistocephalus solidus</name>
    <name type="common">Tapeworm</name>
    <dbReference type="NCBI Taxonomy" id="70667"/>
    <lineage>
        <taxon>Eukaryota</taxon>
        <taxon>Metazoa</taxon>
        <taxon>Spiralia</taxon>
        <taxon>Lophotrochozoa</taxon>
        <taxon>Platyhelminthes</taxon>
        <taxon>Cestoda</taxon>
        <taxon>Eucestoda</taxon>
        <taxon>Diphyllobothriidea</taxon>
        <taxon>Diphyllobothriidae</taxon>
        <taxon>Schistocephalus</taxon>
    </lineage>
</organism>
<reference evidence="2" key="1">
    <citation type="submission" date="2016-01" db="EMBL/GenBank/DDBJ databases">
        <title>Reference transcriptome for the parasite Schistocephalus solidus: insights into the molecular evolution of parasitism.</title>
        <authorList>
            <person name="Hebert F.O."/>
            <person name="Grambauer S."/>
            <person name="Barber I."/>
            <person name="Landry C.R."/>
            <person name="Aubin-Horth N."/>
        </authorList>
    </citation>
    <scope>NUCLEOTIDE SEQUENCE</scope>
</reference>
<keyword evidence="1" id="KW-1133">Transmembrane helix</keyword>
<reference evidence="5" key="2">
    <citation type="submission" date="2016-06" db="UniProtKB">
        <authorList>
            <consortium name="WormBaseParasite"/>
        </authorList>
    </citation>
    <scope>IDENTIFICATION</scope>
</reference>